<dbReference type="PROSITE" id="PS00837">
    <property type="entry name" value="ALADH_PNT_2"/>
    <property type="match status" value="1"/>
</dbReference>
<evidence type="ECO:0000256" key="3">
    <source>
        <dbReference type="ARBA" id="ARBA00022630"/>
    </source>
</evidence>
<keyword evidence="7" id="KW-1015">Disulfide bond</keyword>
<accession>A0A1G8XMW7</accession>
<dbReference type="GO" id="GO:0050660">
    <property type="term" value="F:flavin adenine dinucleotide binding"/>
    <property type="evidence" value="ECO:0007669"/>
    <property type="project" value="TreeGrafter"/>
</dbReference>
<dbReference type="GO" id="GO:0003955">
    <property type="term" value="F:NAD(P)H dehydrogenase (quinone) activity"/>
    <property type="evidence" value="ECO:0007669"/>
    <property type="project" value="TreeGrafter"/>
</dbReference>
<proteinExistence type="inferred from homology"/>
<evidence type="ECO:0000256" key="4">
    <source>
        <dbReference type="ARBA" id="ARBA00022827"/>
    </source>
</evidence>
<feature type="domain" description="FAD/NAD(P)-binding" evidence="9">
    <location>
        <begin position="5"/>
        <end position="291"/>
    </location>
</feature>
<dbReference type="PANTHER" id="PTHR43014">
    <property type="entry name" value="MERCURIC REDUCTASE"/>
    <property type="match status" value="1"/>
</dbReference>
<keyword evidence="3" id="KW-0285">Flavoprotein</keyword>
<evidence type="ECO:0000313" key="10">
    <source>
        <dbReference type="EMBL" id="SDJ91514.1"/>
    </source>
</evidence>
<dbReference type="InterPro" id="IPR036188">
    <property type="entry name" value="FAD/NAD-bd_sf"/>
</dbReference>
<organism evidence="10 11">
    <name type="scientific">Lentzea albidocapillata subsp. violacea</name>
    <dbReference type="NCBI Taxonomy" id="128104"/>
    <lineage>
        <taxon>Bacteria</taxon>
        <taxon>Bacillati</taxon>
        <taxon>Actinomycetota</taxon>
        <taxon>Actinomycetes</taxon>
        <taxon>Pseudonocardiales</taxon>
        <taxon>Pseudonocardiaceae</taxon>
        <taxon>Lentzea</taxon>
    </lineage>
</organism>
<keyword evidence="5" id="KW-0521">NADP</keyword>
<dbReference type="GO" id="GO:0016668">
    <property type="term" value="F:oxidoreductase activity, acting on a sulfur group of donors, NAD(P) as acceptor"/>
    <property type="evidence" value="ECO:0007669"/>
    <property type="project" value="InterPro"/>
</dbReference>
<dbReference type="PRINTS" id="PR00368">
    <property type="entry name" value="FADPNR"/>
</dbReference>
<comment type="cofactor">
    <cofactor evidence="1">
        <name>FAD</name>
        <dbReference type="ChEBI" id="CHEBI:57692"/>
    </cofactor>
</comment>
<dbReference type="AlphaFoldDB" id="A0A1G8XMW7"/>
<reference evidence="11" key="1">
    <citation type="submission" date="2016-10" db="EMBL/GenBank/DDBJ databases">
        <authorList>
            <person name="Varghese N."/>
            <person name="Submissions S."/>
        </authorList>
    </citation>
    <scope>NUCLEOTIDE SEQUENCE [LARGE SCALE GENOMIC DNA]</scope>
    <source>
        <strain evidence="11">DSM 44796</strain>
    </source>
</reference>
<evidence type="ECO:0000256" key="1">
    <source>
        <dbReference type="ARBA" id="ARBA00001974"/>
    </source>
</evidence>
<evidence type="ECO:0000259" key="9">
    <source>
        <dbReference type="Pfam" id="PF07992"/>
    </source>
</evidence>
<evidence type="ECO:0000256" key="5">
    <source>
        <dbReference type="ARBA" id="ARBA00022857"/>
    </source>
</evidence>
<gene>
    <name evidence="10" type="ORF">SAMN04488074_103522</name>
</gene>
<evidence type="ECO:0000256" key="7">
    <source>
        <dbReference type="ARBA" id="ARBA00023157"/>
    </source>
</evidence>
<dbReference type="InterPro" id="IPR012999">
    <property type="entry name" value="Pyr_OxRdtase_I_AS"/>
</dbReference>
<dbReference type="PANTHER" id="PTHR43014:SF2">
    <property type="entry name" value="MERCURIC REDUCTASE"/>
    <property type="match status" value="1"/>
</dbReference>
<dbReference type="EMBL" id="FNET01000003">
    <property type="protein sequence ID" value="SDJ91514.1"/>
    <property type="molecule type" value="Genomic_DNA"/>
</dbReference>
<protein>
    <submittedName>
        <fullName evidence="10">Pyridine nucleotide-disulphide oxidoreductase</fullName>
    </submittedName>
</protein>
<evidence type="ECO:0000256" key="6">
    <source>
        <dbReference type="ARBA" id="ARBA00023002"/>
    </source>
</evidence>
<dbReference type="InterPro" id="IPR023753">
    <property type="entry name" value="FAD/NAD-binding_dom"/>
</dbReference>
<dbReference type="Gene3D" id="3.50.50.60">
    <property type="entry name" value="FAD/NAD(P)-binding domain"/>
    <property type="match status" value="2"/>
</dbReference>
<dbReference type="RefSeq" id="WP_256334603.1">
    <property type="nucleotide sequence ID" value="NZ_FNET01000003.1"/>
</dbReference>
<dbReference type="PROSITE" id="PS00076">
    <property type="entry name" value="PYRIDINE_REDOX_1"/>
    <property type="match status" value="1"/>
</dbReference>
<dbReference type="Pfam" id="PF07992">
    <property type="entry name" value="Pyr_redox_2"/>
    <property type="match status" value="1"/>
</dbReference>
<dbReference type="Proteomes" id="UP000199682">
    <property type="component" value="Unassembled WGS sequence"/>
</dbReference>
<dbReference type="SUPFAM" id="SSF51905">
    <property type="entry name" value="FAD/NAD(P)-binding domain"/>
    <property type="match status" value="1"/>
</dbReference>
<keyword evidence="8" id="KW-0676">Redox-active center</keyword>
<dbReference type="InterPro" id="IPR008143">
    <property type="entry name" value="Ala_DH/PNT_CS2"/>
</dbReference>
<feature type="non-terminal residue" evidence="10">
    <location>
        <position position="291"/>
    </location>
</feature>
<sequence>MTRRYDLAIVGGGTAGIIAAKTAGRLGARVVLVERDRTGGDCLWTGCVPSKSLIAAAHAAQTMRTAGRFGITPVEPQVDFAAVMAHVYRAIKRIEPVDSPAALSEAGAEVIEGTAVFTGPDELKVDGRSLRFRHALIATGSVPALPPVPGLAEVEPLTSDTVWDLTELPARLAVLGGGPIGCELGQAFARLGAEVTIIEATERLVPREEPRAGITLSAALSADGVRVLTSATVIKAARHAKGVRLDIDGHDGTSVIDVDQVLVATGRRPCTAGLGLDTAGVRLDERGYVVV</sequence>
<comment type="similarity">
    <text evidence="2">Belongs to the class-I pyridine nucleotide-disulfide oxidoreductase family.</text>
</comment>
<evidence type="ECO:0000313" key="11">
    <source>
        <dbReference type="Proteomes" id="UP000199682"/>
    </source>
</evidence>
<keyword evidence="6" id="KW-0560">Oxidoreductase</keyword>
<evidence type="ECO:0000256" key="8">
    <source>
        <dbReference type="ARBA" id="ARBA00023284"/>
    </source>
</evidence>
<keyword evidence="4" id="KW-0274">FAD</keyword>
<dbReference type="PRINTS" id="PR00411">
    <property type="entry name" value="PNDRDTASEI"/>
</dbReference>
<name>A0A1G8XMW7_9PSEU</name>
<evidence type="ECO:0000256" key="2">
    <source>
        <dbReference type="ARBA" id="ARBA00007532"/>
    </source>
</evidence>